<dbReference type="RefSeq" id="WP_206654916.1">
    <property type="nucleotide sequence ID" value="NZ_CP071182.1"/>
</dbReference>
<proteinExistence type="predicted"/>
<accession>A0A9X7VV85</accession>
<dbReference type="Pfam" id="PF12986">
    <property type="entry name" value="DUF3870"/>
    <property type="match status" value="1"/>
</dbReference>
<feature type="domain" description="DUF3870" evidence="1">
    <location>
        <begin position="8"/>
        <end position="100"/>
    </location>
</feature>
<evidence type="ECO:0000259" key="1">
    <source>
        <dbReference type="Pfam" id="PF12986"/>
    </source>
</evidence>
<reference evidence="2 3" key="1">
    <citation type="submission" date="2021-02" db="EMBL/GenBank/DDBJ databases">
        <title>Alicyclobacillus curvatus sp. nov. and Alicyclobacillus mengziensis sp. nov., two acidophilic bacteria isolated from acid mine drainage.</title>
        <authorList>
            <person name="Huang Y."/>
        </authorList>
    </citation>
    <scope>NUCLEOTIDE SEQUENCE [LARGE SCALE GENOMIC DNA]</scope>
    <source>
        <strain evidence="2 3">S30H14</strain>
    </source>
</reference>
<sequence>MSLVQRAFIAGHGKLPSGSAAKAAYDTLALVVEIEMKHAVILSVECTLATELGRTFVSNLLRGCSLKDGVDGMIDDIKLSYHGAAKGALIAALKDLETEYERLSTT</sequence>
<dbReference type="AlphaFoldDB" id="A0A9X7VV85"/>
<protein>
    <submittedName>
        <fullName evidence="2">DUF3870 domain-containing protein</fullName>
    </submittedName>
</protein>
<organism evidence="2 3">
    <name type="scientific">Alicyclobacillus mengziensis</name>
    <dbReference type="NCBI Taxonomy" id="2931921"/>
    <lineage>
        <taxon>Bacteria</taxon>
        <taxon>Bacillati</taxon>
        <taxon>Bacillota</taxon>
        <taxon>Bacilli</taxon>
        <taxon>Bacillales</taxon>
        <taxon>Alicyclobacillaceae</taxon>
        <taxon>Alicyclobacillus</taxon>
    </lineage>
</organism>
<keyword evidence="3" id="KW-1185">Reference proteome</keyword>
<dbReference type="KEGG" id="afx:JZ786_13280"/>
<dbReference type="EMBL" id="CP071182">
    <property type="protein sequence ID" value="QSO45547.1"/>
    <property type="molecule type" value="Genomic_DNA"/>
</dbReference>
<dbReference type="InterPro" id="IPR024617">
    <property type="entry name" value="DUF3870"/>
</dbReference>
<name>A0A9X7VV85_9BACL</name>
<gene>
    <name evidence="2" type="ORF">JZ786_13280</name>
</gene>
<dbReference type="Proteomes" id="UP000663505">
    <property type="component" value="Chromosome"/>
</dbReference>
<evidence type="ECO:0000313" key="3">
    <source>
        <dbReference type="Proteomes" id="UP000663505"/>
    </source>
</evidence>
<evidence type="ECO:0000313" key="2">
    <source>
        <dbReference type="EMBL" id="QSO45547.1"/>
    </source>
</evidence>